<keyword evidence="1" id="KW-0472">Membrane</keyword>
<dbReference type="EMBL" id="BAABCB010000030">
    <property type="protein sequence ID" value="GAA4246372.1"/>
    <property type="molecule type" value="Genomic_DNA"/>
</dbReference>
<reference evidence="3" key="1">
    <citation type="journal article" date="2019" name="Int. J. Syst. Evol. Microbiol.">
        <title>The Global Catalogue of Microorganisms (GCM) 10K type strain sequencing project: providing services to taxonomists for standard genome sequencing and annotation.</title>
        <authorList>
            <consortium name="The Broad Institute Genomics Platform"/>
            <consortium name="The Broad Institute Genome Sequencing Center for Infectious Disease"/>
            <person name="Wu L."/>
            <person name="Ma J."/>
        </authorList>
    </citation>
    <scope>NUCLEOTIDE SEQUENCE [LARGE SCALE GENOMIC DNA]</scope>
    <source>
        <strain evidence="3">JCM 17633</strain>
    </source>
</reference>
<keyword evidence="1" id="KW-0812">Transmembrane</keyword>
<accession>A0ABP8D2G7</accession>
<evidence type="ECO:0000313" key="3">
    <source>
        <dbReference type="Proteomes" id="UP001501682"/>
    </source>
</evidence>
<gene>
    <name evidence="2" type="ORF">GCM10022292_32560</name>
</gene>
<evidence type="ECO:0000256" key="1">
    <source>
        <dbReference type="SAM" id="Phobius"/>
    </source>
</evidence>
<organism evidence="2 3">
    <name type="scientific">Winogradskyella damuponensis</name>
    <dbReference type="NCBI Taxonomy" id="943939"/>
    <lineage>
        <taxon>Bacteria</taxon>
        <taxon>Pseudomonadati</taxon>
        <taxon>Bacteroidota</taxon>
        <taxon>Flavobacteriia</taxon>
        <taxon>Flavobacteriales</taxon>
        <taxon>Flavobacteriaceae</taxon>
        <taxon>Winogradskyella</taxon>
    </lineage>
</organism>
<keyword evidence="3" id="KW-1185">Reference proteome</keyword>
<feature type="transmembrane region" description="Helical" evidence="1">
    <location>
        <begin position="34"/>
        <end position="52"/>
    </location>
</feature>
<comment type="caution">
    <text evidence="2">The sequence shown here is derived from an EMBL/GenBank/DDBJ whole genome shotgun (WGS) entry which is preliminary data.</text>
</comment>
<evidence type="ECO:0000313" key="2">
    <source>
        <dbReference type="EMBL" id="GAA4246372.1"/>
    </source>
</evidence>
<sequence length="142" mass="16669">MISDKPSLEKPTPRKKHKSLKDYFDFRNNQVNQIGLILFSAFIISTSLHFVFEERFTEEQWKTRPMTRHKIVDDLIDSHVLLNKSKPDVIKSLGQPSFTITKDIMLYELGLAPQFNSNQVEHLYIEFNDETVSKVSLTLYDY</sequence>
<protein>
    <submittedName>
        <fullName evidence="2">Uncharacterized protein</fullName>
    </submittedName>
</protein>
<keyword evidence="1" id="KW-1133">Transmembrane helix</keyword>
<proteinExistence type="predicted"/>
<dbReference type="RefSeq" id="WP_344716023.1">
    <property type="nucleotide sequence ID" value="NZ_BAABCB010000030.1"/>
</dbReference>
<name>A0ABP8D2G7_9FLAO</name>
<dbReference type="Proteomes" id="UP001501682">
    <property type="component" value="Unassembled WGS sequence"/>
</dbReference>